<dbReference type="RefSeq" id="WP_199019997.1">
    <property type="nucleotide sequence ID" value="NZ_JAELUP010000072.1"/>
</dbReference>
<comment type="caution">
    <text evidence="2">The sequence shown here is derived from an EMBL/GenBank/DDBJ whole genome shotgun (WGS) entry which is preliminary data.</text>
</comment>
<name>A0A934MPU8_9BACL</name>
<evidence type="ECO:0000256" key="1">
    <source>
        <dbReference type="SAM" id="Phobius"/>
    </source>
</evidence>
<dbReference type="InterPro" id="IPR009229">
    <property type="entry name" value="AgrD"/>
</dbReference>
<evidence type="ECO:0000313" key="3">
    <source>
        <dbReference type="Proteomes" id="UP000640274"/>
    </source>
</evidence>
<protein>
    <submittedName>
        <fullName evidence="2">Cyclic lactone autoinducer peptide</fullName>
    </submittedName>
</protein>
<keyword evidence="3" id="KW-1185">Reference proteome</keyword>
<keyword evidence="1" id="KW-0472">Membrane</keyword>
<keyword evidence="1" id="KW-0812">Transmembrane</keyword>
<dbReference type="Proteomes" id="UP000640274">
    <property type="component" value="Unassembled WGS sequence"/>
</dbReference>
<keyword evidence="1" id="KW-1133">Transmembrane helix</keyword>
<sequence length="39" mass="4427">MKKKIVYRIATILGALAVLVVSTASWLYIHQEKTPEELL</sequence>
<evidence type="ECO:0000313" key="2">
    <source>
        <dbReference type="EMBL" id="MBJ6362456.1"/>
    </source>
</evidence>
<accession>A0A934MPU8</accession>
<gene>
    <name evidence="2" type="ORF">JFN88_14410</name>
</gene>
<dbReference type="EMBL" id="JAELUP010000072">
    <property type="protein sequence ID" value="MBJ6362456.1"/>
    <property type="molecule type" value="Genomic_DNA"/>
</dbReference>
<organism evidence="2 3">
    <name type="scientific">Paenibacillus roseus</name>
    <dbReference type="NCBI Taxonomy" id="2798579"/>
    <lineage>
        <taxon>Bacteria</taxon>
        <taxon>Bacillati</taxon>
        <taxon>Bacillota</taxon>
        <taxon>Bacilli</taxon>
        <taxon>Bacillales</taxon>
        <taxon>Paenibacillaceae</taxon>
        <taxon>Paenibacillus</taxon>
    </lineage>
</organism>
<reference evidence="2" key="1">
    <citation type="submission" date="2020-12" db="EMBL/GenBank/DDBJ databases">
        <authorList>
            <person name="Huq M.A."/>
        </authorList>
    </citation>
    <scope>NUCLEOTIDE SEQUENCE</scope>
    <source>
        <strain evidence="2">MAHUQ-46</strain>
    </source>
</reference>
<dbReference type="AlphaFoldDB" id="A0A934MPU8"/>
<dbReference type="NCBIfam" id="TIGR04223">
    <property type="entry name" value="quorum_AgrD"/>
    <property type="match status" value="1"/>
</dbReference>
<feature type="transmembrane region" description="Helical" evidence="1">
    <location>
        <begin position="7"/>
        <end position="29"/>
    </location>
</feature>
<proteinExistence type="predicted"/>